<dbReference type="EMBL" id="CP003620">
    <property type="protein sequence ID" value="AFZ11209.1"/>
    <property type="molecule type" value="Genomic_DNA"/>
</dbReference>
<evidence type="ECO:0000313" key="4">
    <source>
        <dbReference type="Proteomes" id="UP000010472"/>
    </source>
</evidence>
<dbReference type="HOGENOM" id="CLU_031608_0_0_3"/>
<dbReference type="RefSeq" id="WP_015201353.1">
    <property type="nucleotide sequence ID" value="NC_019753.1"/>
</dbReference>
<protein>
    <submittedName>
        <fullName evidence="3">S-layer domain-containing protein</fullName>
    </submittedName>
</protein>
<dbReference type="Proteomes" id="UP000010472">
    <property type="component" value="Chromosome"/>
</dbReference>
<sequence>MSNLNRWKSATALLISLGLTTGTVTPIVAPLLLPTPAFAQSTSFSDVPSNYWANDFIQALAARNIIAGFTDGTFRPETPVTRAQFAAMISKAFQQSNIRTAVNFVDVPSNYWATGAIRDAYEMGFLTGYPGNVFRPNQNIPREQVLVSLANGLNLTASGSTSNSLNLFTDATDVSNYARNSIAVAAEKGLVVSYPNVSLLNPRQTATRAEVAAFIYQALVNSGQAQAITSPYIVSQNSTPNPTPTTPSVPTNYRISSGTNIPTNYDKERILLTPNESVPLTLKVAANITTREGRVLIPAESQVAGQLQPGEGGVRFVAQTLIMPDGTQMPINAISSAITKTQTVTKGANVGTLIRNAALGAGAAAAITGVTGDRTINTGEVLGGAGIGTLLGLFLGRDRVDLVVVEPNTDLNLQLTQDLVVNAR</sequence>
<dbReference type="STRING" id="1173022.Cri9333_0211"/>
<dbReference type="PROSITE" id="PS51272">
    <property type="entry name" value="SLH"/>
    <property type="match status" value="3"/>
</dbReference>
<dbReference type="eggNOG" id="COG2948">
    <property type="taxonomic scope" value="Bacteria"/>
</dbReference>
<feature type="domain" description="SLH" evidence="2">
    <location>
        <begin position="104"/>
        <end position="163"/>
    </location>
</feature>
<keyword evidence="4" id="KW-1185">Reference proteome</keyword>
<dbReference type="InterPro" id="IPR001119">
    <property type="entry name" value="SLH_dom"/>
</dbReference>
<name>K9VUG7_9CYAN</name>
<feature type="domain" description="SLH" evidence="2">
    <location>
        <begin position="165"/>
        <end position="229"/>
    </location>
</feature>
<evidence type="ECO:0000313" key="3">
    <source>
        <dbReference type="EMBL" id="AFZ11209.1"/>
    </source>
</evidence>
<dbReference type="PANTHER" id="PTHR43308">
    <property type="entry name" value="OUTER MEMBRANE PROTEIN ALPHA-RELATED"/>
    <property type="match status" value="1"/>
</dbReference>
<evidence type="ECO:0000259" key="2">
    <source>
        <dbReference type="PROSITE" id="PS51272"/>
    </source>
</evidence>
<dbReference type="InterPro" id="IPR051465">
    <property type="entry name" value="Cell_Envelope_Struct_Comp"/>
</dbReference>
<dbReference type="PATRIC" id="fig|1173022.3.peg.228"/>
<dbReference type="KEGG" id="cep:Cri9333_0211"/>
<gene>
    <name evidence="3" type="ORF">Cri9333_0211</name>
</gene>
<proteinExistence type="predicted"/>
<evidence type="ECO:0000256" key="1">
    <source>
        <dbReference type="SAM" id="MobiDB-lite"/>
    </source>
</evidence>
<feature type="region of interest" description="Disordered" evidence="1">
    <location>
        <begin position="236"/>
        <end position="255"/>
    </location>
</feature>
<organism evidence="3 4">
    <name type="scientific">Crinalium epipsammum PCC 9333</name>
    <dbReference type="NCBI Taxonomy" id="1173022"/>
    <lineage>
        <taxon>Bacteria</taxon>
        <taxon>Bacillati</taxon>
        <taxon>Cyanobacteriota</taxon>
        <taxon>Cyanophyceae</taxon>
        <taxon>Gomontiellales</taxon>
        <taxon>Gomontiellaceae</taxon>
        <taxon>Crinalium</taxon>
    </lineage>
</organism>
<reference evidence="3 4" key="1">
    <citation type="submission" date="2012-06" db="EMBL/GenBank/DDBJ databases">
        <title>Finished chromosome of genome of Crinalium epipsammum PCC 9333.</title>
        <authorList>
            <consortium name="US DOE Joint Genome Institute"/>
            <person name="Gugger M."/>
            <person name="Coursin T."/>
            <person name="Rippka R."/>
            <person name="Tandeau De Marsac N."/>
            <person name="Huntemann M."/>
            <person name="Wei C.-L."/>
            <person name="Han J."/>
            <person name="Detter J.C."/>
            <person name="Han C."/>
            <person name="Tapia R."/>
            <person name="Davenport K."/>
            <person name="Daligault H."/>
            <person name="Erkkila T."/>
            <person name="Gu W."/>
            <person name="Munk A.C.C."/>
            <person name="Teshima H."/>
            <person name="Xu Y."/>
            <person name="Chain P."/>
            <person name="Chen A."/>
            <person name="Krypides N."/>
            <person name="Mavromatis K."/>
            <person name="Markowitz V."/>
            <person name="Szeto E."/>
            <person name="Ivanova N."/>
            <person name="Mikhailova N."/>
            <person name="Ovchinnikova G."/>
            <person name="Pagani I."/>
            <person name="Pati A."/>
            <person name="Goodwin L."/>
            <person name="Peters L."/>
            <person name="Pitluck S."/>
            <person name="Woyke T."/>
            <person name="Kerfeld C."/>
        </authorList>
    </citation>
    <scope>NUCLEOTIDE SEQUENCE [LARGE SCALE GENOMIC DNA]</scope>
    <source>
        <strain evidence="3 4">PCC 9333</strain>
    </source>
</reference>
<dbReference type="PANTHER" id="PTHR43308:SF5">
    <property type="entry name" value="S-LAYER PROTEIN _ PEPTIDOGLYCAN ENDO-BETA-N-ACETYLGLUCOSAMINIDASE"/>
    <property type="match status" value="1"/>
</dbReference>
<feature type="domain" description="SLH" evidence="2">
    <location>
        <begin position="40"/>
        <end position="103"/>
    </location>
</feature>
<dbReference type="OrthoDB" id="9767597at2"/>
<accession>K9VUG7</accession>
<dbReference type="AlphaFoldDB" id="K9VUG7"/>
<dbReference type="Pfam" id="PF00395">
    <property type="entry name" value="SLH"/>
    <property type="match status" value="3"/>
</dbReference>